<dbReference type="Proteomes" id="UP000655523">
    <property type="component" value="Unassembled WGS sequence"/>
</dbReference>
<reference evidence="2 3" key="1">
    <citation type="submission" date="2019-11" db="EMBL/GenBank/DDBJ databases">
        <title>Metabolism of dissolved organic matter in forest soils.</title>
        <authorList>
            <person name="Cyle K.T."/>
            <person name="Wilhelm R.C."/>
            <person name="Martinez C.E."/>
        </authorList>
    </citation>
    <scope>NUCLEOTIDE SEQUENCE [LARGE SCALE GENOMIC DNA]</scope>
    <source>
        <strain evidence="2 3">5N</strain>
    </source>
</reference>
<evidence type="ECO:0000259" key="1">
    <source>
        <dbReference type="Pfam" id="PF02771"/>
    </source>
</evidence>
<sequence>MLNDNFGVHPLTDQSAHVRFRAREVSTWLQARAEQLDLDRHLASQVLPQLGQAGLFRIGVPTDIGGSGGTILHAIDAIATIAEDSMAAALVFWGQRAFVECLLQSENTALRASLLPSLLSGELAGAVGLSNGMKFLSKMEALQLSATAFRPVGGVQYWTLTGSIPWVTNLRPEGFVAAIATDHTDGKQPSIFAVPNEIEGVIRSDDLDLVALRATNTAALYLQKAVLDESFQIASNAPDFLAGVRPNLLGLQCGLSIGLTRRSLRSLDSTGPIARSVLADNCRSLEAELHGIVLDLLDGISSGEFIDKPKQLFSLRLLLASLVQEANILEVHATGGRGYIRGHADLARRRREAAFIPIITPSVVEIRSLFEKNE</sequence>
<evidence type="ECO:0000313" key="3">
    <source>
        <dbReference type="Proteomes" id="UP000655523"/>
    </source>
</evidence>
<dbReference type="PANTHER" id="PTHR43884:SF12">
    <property type="entry name" value="ISOVALERYL-COA DEHYDROGENASE, MITOCHONDRIAL-RELATED"/>
    <property type="match status" value="1"/>
</dbReference>
<dbReference type="InterPro" id="IPR046373">
    <property type="entry name" value="Acyl-CoA_Oxase/DH_mid-dom_sf"/>
</dbReference>
<name>A0A972SJ61_9BURK</name>
<proteinExistence type="predicted"/>
<accession>A0A972SJ61</accession>
<keyword evidence="3" id="KW-1185">Reference proteome</keyword>
<dbReference type="AlphaFoldDB" id="A0A972SJ61"/>
<evidence type="ECO:0000313" key="2">
    <source>
        <dbReference type="EMBL" id="NPT55345.1"/>
    </source>
</evidence>
<dbReference type="PANTHER" id="PTHR43884">
    <property type="entry name" value="ACYL-COA DEHYDROGENASE"/>
    <property type="match status" value="1"/>
</dbReference>
<feature type="domain" description="Acyl-CoA dehydrogenase/oxidase N-terminal" evidence="1">
    <location>
        <begin position="27"/>
        <end position="122"/>
    </location>
</feature>
<dbReference type="InterPro" id="IPR009100">
    <property type="entry name" value="AcylCoA_DH/oxidase_NM_dom_sf"/>
</dbReference>
<comment type="caution">
    <text evidence="2">The sequence shown here is derived from an EMBL/GenBank/DDBJ whole genome shotgun (WGS) entry which is preliminary data.</text>
</comment>
<dbReference type="GO" id="GO:0050660">
    <property type="term" value="F:flavin adenine dinucleotide binding"/>
    <property type="evidence" value="ECO:0007669"/>
    <property type="project" value="InterPro"/>
</dbReference>
<dbReference type="SUPFAM" id="SSF56645">
    <property type="entry name" value="Acyl-CoA dehydrogenase NM domain-like"/>
    <property type="match status" value="1"/>
</dbReference>
<dbReference type="InterPro" id="IPR037069">
    <property type="entry name" value="AcylCoA_DH/ox_N_sf"/>
</dbReference>
<protein>
    <submittedName>
        <fullName evidence="2">Acyl-CoA dehydrogenase</fullName>
    </submittedName>
</protein>
<dbReference type="Gene3D" id="2.40.110.10">
    <property type="entry name" value="Butyryl-CoA Dehydrogenase, subunit A, domain 2"/>
    <property type="match status" value="1"/>
</dbReference>
<gene>
    <name evidence="2" type="ORF">GNZ13_12220</name>
</gene>
<dbReference type="GO" id="GO:0003995">
    <property type="term" value="F:acyl-CoA dehydrogenase activity"/>
    <property type="evidence" value="ECO:0007669"/>
    <property type="project" value="TreeGrafter"/>
</dbReference>
<dbReference type="InterPro" id="IPR013786">
    <property type="entry name" value="AcylCoA_DH/ox_N"/>
</dbReference>
<dbReference type="Gene3D" id="1.10.540.10">
    <property type="entry name" value="Acyl-CoA dehydrogenase/oxidase, N-terminal domain"/>
    <property type="match status" value="1"/>
</dbReference>
<dbReference type="Pfam" id="PF02771">
    <property type="entry name" value="Acyl-CoA_dh_N"/>
    <property type="match status" value="1"/>
</dbReference>
<organism evidence="2 3">
    <name type="scientific">Paraburkholderia elongata</name>
    <dbReference type="NCBI Taxonomy" id="2675747"/>
    <lineage>
        <taxon>Bacteria</taxon>
        <taxon>Pseudomonadati</taxon>
        <taxon>Pseudomonadota</taxon>
        <taxon>Betaproteobacteria</taxon>
        <taxon>Burkholderiales</taxon>
        <taxon>Burkholderiaceae</taxon>
        <taxon>Paraburkholderia</taxon>
    </lineage>
</organism>
<dbReference type="EMBL" id="WOEZ01000056">
    <property type="protein sequence ID" value="NPT55345.1"/>
    <property type="molecule type" value="Genomic_DNA"/>
</dbReference>